<dbReference type="PATRIC" id="fig|1107311.3.peg.391"/>
<dbReference type="STRING" id="1107311.Q767_03050"/>
<dbReference type="eggNOG" id="ENOG5033FV0">
    <property type="taxonomic scope" value="Bacteria"/>
</dbReference>
<keyword evidence="3" id="KW-1185">Reference proteome</keyword>
<evidence type="ECO:0000313" key="3">
    <source>
        <dbReference type="Proteomes" id="UP000030149"/>
    </source>
</evidence>
<evidence type="ECO:0008006" key="4">
    <source>
        <dbReference type="Google" id="ProtNLM"/>
    </source>
</evidence>
<dbReference type="OrthoDB" id="1198767at2"/>
<feature type="chain" id="PRO_5004750647" description="Outer membrane protein beta-barrel domain-containing protein" evidence="1">
    <location>
        <begin position="24"/>
        <end position="215"/>
    </location>
</feature>
<evidence type="ECO:0000313" key="2">
    <source>
        <dbReference type="EMBL" id="KGO96700.1"/>
    </source>
</evidence>
<dbReference type="RefSeq" id="WP_023572456.1">
    <property type="nucleotide sequence ID" value="NZ_AVCS01000004.1"/>
</dbReference>
<reference evidence="3" key="1">
    <citation type="submission" date="2013-09" db="EMBL/GenBank/DDBJ databases">
        <authorList>
            <person name="Zeng Z."/>
            <person name="Chen C."/>
        </authorList>
    </citation>
    <scope>NUCLEOTIDE SEQUENCE [LARGE SCALE GENOMIC DNA]</scope>
    <source>
        <strain evidence="3">DK69</strain>
    </source>
</reference>
<reference evidence="2 3" key="2">
    <citation type="journal article" date="2015" name="Stand. Genomic Sci.">
        <title>High quality draft genomic sequence of Flavobacterium enshiense DK69(T) and comparison among Flavobacterium genomes.</title>
        <authorList>
            <person name="Zeng Z."/>
            <person name="Chen C."/>
            <person name="Du H."/>
            <person name="Wang G."/>
            <person name="Li M."/>
        </authorList>
    </citation>
    <scope>NUCLEOTIDE SEQUENCE [LARGE SCALE GENOMIC DNA]</scope>
    <source>
        <strain evidence="2 3">DK69</strain>
    </source>
</reference>
<evidence type="ECO:0000256" key="1">
    <source>
        <dbReference type="SAM" id="SignalP"/>
    </source>
</evidence>
<dbReference type="EMBL" id="JRLZ01000003">
    <property type="protein sequence ID" value="KGO96700.1"/>
    <property type="molecule type" value="Genomic_DNA"/>
</dbReference>
<gene>
    <name evidence="2" type="ORF">Q767_03050</name>
</gene>
<organism evidence="2 3">
    <name type="scientific">Flavobacterium enshiense DK69</name>
    <dbReference type="NCBI Taxonomy" id="1107311"/>
    <lineage>
        <taxon>Bacteria</taxon>
        <taxon>Pseudomonadati</taxon>
        <taxon>Bacteroidota</taxon>
        <taxon>Flavobacteriia</taxon>
        <taxon>Flavobacteriales</taxon>
        <taxon>Flavobacteriaceae</taxon>
        <taxon>Flavobacterium</taxon>
    </lineage>
</organism>
<keyword evidence="1" id="KW-0732">Signal</keyword>
<accession>V6SKC5</accession>
<protein>
    <recommendedName>
        <fullName evidence="4">Outer membrane protein beta-barrel domain-containing protein</fullName>
    </recommendedName>
</protein>
<proteinExistence type="predicted"/>
<dbReference type="Proteomes" id="UP000030149">
    <property type="component" value="Unassembled WGS sequence"/>
</dbReference>
<comment type="caution">
    <text evidence="2">The sequence shown here is derived from an EMBL/GenBank/DDBJ whole genome shotgun (WGS) entry which is preliminary data.</text>
</comment>
<feature type="signal peptide" evidence="1">
    <location>
        <begin position="1"/>
        <end position="23"/>
    </location>
</feature>
<name>V6SKC5_9FLAO</name>
<sequence>MKTKLKLTSLFVLLISTTNLLIAQNKIKPYQEGDLRLDIKLPHFNYLAFNPNKEFRDSEFGFNGYGLGFEYNYKDKKFIEANASTVLTFELPFPAPIDAEYNKILSSYYFSITDNFIKDRFTFGYGLSYSTNIWKEWTEHFNEEESANDYTKLYTNRNLALTFNSYYRLGKTIHFGLIYQPSLLNLNNKPEFIYEQQISLEINWRIKLGNLRKNK</sequence>
<dbReference type="AlphaFoldDB" id="V6SKC5"/>